<dbReference type="GO" id="GO:0006886">
    <property type="term" value="P:intracellular protein transport"/>
    <property type="evidence" value="ECO:0007669"/>
    <property type="project" value="InterPro"/>
</dbReference>
<dbReference type="Gene3D" id="3.40.20.10">
    <property type="entry name" value="Severin"/>
    <property type="match status" value="1"/>
</dbReference>
<evidence type="ECO:0000259" key="10">
    <source>
        <dbReference type="Pfam" id="PF08033"/>
    </source>
</evidence>
<evidence type="ECO:0000256" key="1">
    <source>
        <dbReference type="ARBA" id="ARBA00004394"/>
    </source>
</evidence>
<dbReference type="InterPro" id="IPR029006">
    <property type="entry name" value="ADF-H/Gelsolin-like_dom_sf"/>
</dbReference>
<feature type="domain" description="Sec23/Sec24 trunk" evidence="9">
    <location>
        <begin position="153"/>
        <end position="378"/>
    </location>
</feature>
<dbReference type="GO" id="GO:0005789">
    <property type="term" value="C:endoplasmic reticulum membrane"/>
    <property type="evidence" value="ECO:0007669"/>
    <property type="project" value="UniProtKB-SubCell"/>
</dbReference>
<evidence type="ECO:0000259" key="9">
    <source>
        <dbReference type="Pfam" id="PF04811"/>
    </source>
</evidence>
<feature type="domain" description="Sec23/Sec24 beta-sandwich" evidence="10">
    <location>
        <begin position="387"/>
        <end position="464"/>
    </location>
</feature>
<dbReference type="InterPro" id="IPR006895">
    <property type="entry name" value="Znf_Sec23_Sec24"/>
</dbReference>
<evidence type="ECO:0000256" key="2">
    <source>
        <dbReference type="ARBA" id="ARBA00004586"/>
    </source>
</evidence>
<dbReference type="STRING" id="935791.I3EJL1"/>
<dbReference type="Pfam" id="PF08033">
    <property type="entry name" value="Sec23_BS"/>
    <property type="match status" value="1"/>
</dbReference>
<dbReference type="InterPro" id="IPR036180">
    <property type="entry name" value="Gelsolin-like_dom_sf"/>
</dbReference>
<keyword evidence="5" id="KW-0813">Transport</keyword>
<dbReference type="PANTHER" id="PTHR13803:SF39">
    <property type="entry name" value="SECRETORY 24AB, ISOFORM A"/>
    <property type="match status" value="1"/>
</dbReference>
<evidence type="ECO:0000256" key="7">
    <source>
        <dbReference type="ARBA" id="ARBA00023136"/>
    </source>
</evidence>
<evidence type="ECO:0000259" key="8">
    <source>
        <dbReference type="Pfam" id="PF04810"/>
    </source>
</evidence>
<dbReference type="SUPFAM" id="SSF81995">
    <property type="entry name" value="beta-sandwich domain of Sec23/24"/>
    <property type="match status" value="1"/>
</dbReference>
<keyword evidence="6" id="KW-0333">Golgi apparatus</keyword>
<keyword evidence="4" id="KW-0256">Endoplasmic reticulum</keyword>
<dbReference type="Gene3D" id="3.40.50.410">
    <property type="entry name" value="von Willebrand factor, type A domain"/>
    <property type="match status" value="1"/>
</dbReference>
<dbReference type="SUPFAM" id="SSF82754">
    <property type="entry name" value="C-terminal, gelsolin-like domain of Sec23/24"/>
    <property type="match status" value="1"/>
</dbReference>
<dbReference type="Gene3D" id="2.60.40.1670">
    <property type="entry name" value="beta-sandwich domain of Sec23/24"/>
    <property type="match status" value="1"/>
</dbReference>
<organism evidence="11 12">
    <name type="scientific">Nematocida parisii (strain ERTm3)</name>
    <name type="common">Nematode killer fungus</name>
    <dbReference type="NCBI Taxonomy" id="935791"/>
    <lineage>
        <taxon>Eukaryota</taxon>
        <taxon>Fungi</taxon>
        <taxon>Fungi incertae sedis</taxon>
        <taxon>Microsporidia</taxon>
        <taxon>Nematocida</taxon>
    </lineage>
</organism>
<dbReference type="InterPro" id="IPR012990">
    <property type="entry name" value="Beta-sandwich_Sec23_24"/>
</dbReference>
<dbReference type="VEuPathDB" id="MicrosporidiaDB:NEQG_00178"/>
<dbReference type="InterPro" id="IPR050550">
    <property type="entry name" value="SEC23_SEC24_subfamily"/>
</dbReference>
<dbReference type="Proteomes" id="UP000002872">
    <property type="component" value="Unassembled WGS sequence"/>
</dbReference>
<dbReference type="Pfam" id="PF04811">
    <property type="entry name" value="Sec23_trunk"/>
    <property type="match status" value="1"/>
</dbReference>
<dbReference type="GO" id="GO:0008270">
    <property type="term" value="F:zinc ion binding"/>
    <property type="evidence" value="ECO:0007669"/>
    <property type="project" value="InterPro"/>
</dbReference>
<dbReference type="SUPFAM" id="SSF82919">
    <property type="entry name" value="Zn-finger domain of Sec23/24"/>
    <property type="match status" value="1"/>
</dbReference>
<comment type="subcellular location">
    <subcellularLocation>
        <location evidence="2">Endoplasmic reticulum membrane</location>
    </subcellularLocation>
    <subcellularLocation>
        <location evidence="1">Golgi apparatus membrane</location>
    </subcellularLocation>
</comment>
<dbReference type="InterPro" id="IPR006896">
    <property type="entry name" value="Sec23/24_trunk_dom"/>
</dbReference>
<dbReference type="InterPro" id="IPR036465">
    <property type="entry name" value="vWFA_dom_sf"/>
</dbReference>
<reference evidence="11" key="1">
    <citation type="submission" date="2011-01" db="EMBL/GenBank/DDBJ databases">
        <title>The Genome Sequence of Nematocida parisii strain ERTm3.</title>
        <authorList>
            <consortium name="The Broad Institute Genome Sequencing Platform"/>
            <consortium name="The Broad Institute Genome Sequencing Center for Infectious Disease"/>
            <person name="Cuomo C."/>
            <person name="Troemel E."/>
            <person name="Young S.K."/>
            <person name="Zeng Q."/>
            <person name="Gargeya S."/>
            <person name="Fitzgerald M."/>
            <person name="Haas B."/>
            <person name="Abouelleil A."/>
            <person name="Alvarado L."/>
            <person name="Arachchi H.M."/>
            <person name="Berlin A."/>
            <person name="Chapman S.B."/>
            <person name="Gearin G."/>
            <person name="Goldberg J."/>
            <person name="Griggs A."/>
            <person name="Gujja S."/>
            <person name="Hansen M."/>
            <person name="Heiman D."/>
            <person name="Howarth C."/>
            <person name="Larimer J."/>
            <person name="Lui A."/>
            <person name="MacDonald P.J.P."/>
            <person name="McCowen C."/>
            <person name="Montmayeur A."/>
            <person name="Murphy C."/>
            <person name="Neiman D."/>
            <person name="Pearson M."/>
            <person name="Priest M."/>
            <person name="Roberts A."/>
            <person name="Saif S."/>
            <person name="Shea T."/>
            <person name="Sisk P."/>
            <person name="Stolte C."/>
            <person name="Sykes S."/>
            <person name="Wortman J."/>
            <person name="Nusbaum C."/>
            <person name="Birren B."/>
        </authorList>
    </citation>
    <scope>NUCLEOTIDE SEQUENCE</scope>
    <source>
        <strain evidence="11">ERTm3</strain>
    </source>
</reference>
<keyword evidence="7" id="KW-0472">Membrane</keyword>
<evidence type="ECO:0000256" key="4">
    <source>
        <dbReference type="ARBA" id="ARBA00022824"/>
    </source>
</evidence>
<dbReference type="InterPro" id="IPR036174">
    <property type="entry name" value="Znf_Sec23_Sec24_sf"/>
</dbReference>
<dbReference type="HOGENOM" id="CLU_004589_2_1_1"/>
<dbReference type="OrthoDB" id="49016at2759"/>
<keyword evidence="12" id="KW-1185">Reference proteome</keyword>
<name>I3EJL1_NEMP3</name>
<dbReference type="GO" id="GO:0090110">
    <property type="term" value="P:COPII-coated vesicle cargo loading"/>
    <property type="evidence" value="ECO:0007669"/>
    <property type="project" value="TreeGrafter"/>
</dbReference>
<evidence type="ECO:0000256" key="3">
    <source>
        <dbReference type="ARBA" id="ARBA00008334"/>
    </source>
</evidence>
<evidence type="ECO:0000313" key="12">
    <source>
        <dbReference type="Proteomes" id="UP000002872"/>
    </source>
</evidence>
<evidence type="ECO:0000256" key="5">
    <source>
        <dbReference type="ARBA" id="ARBA00022892"/>
    </source>
</evidence>
<evidence type="ECO:0000256" key="6">
    <source>
        <dbReference type="ARBA" id="ARBA00023034"/>
    </source>
</evidence>
<dbReference type="InParanoid" id="I3EJL1"/>
<dbReference type="OMA" id="IMALPNV"/>
<proteinExistence type="inferred from homology"/>
<feature type="domain" description="Zinc finger Sec23/Sec24-type" evidence="8">
    <location>
        <begin position="71"/>
        <end position="107"/>
    </location>
</feature>
<dbReference type="SUPFAM" id="SSF53300">
    <property type="entry name" value="vWA-like"/>
    <property type="match status" value="1"/>
</dbReference>
<accession>I3EJL1</accession>
<dbReference type="GO" id="GO:0030127">
    <property type="term" value="C:COPII vesicle coat"/>
    <property type="evidence" value="ECO:0007669"/>
    <property type="project" value="InterPro"/>
</dbReference>
<dbReference type="FunCoup" id="I3EJL1">
    <property type="interactions" value="250"/>
</dbReference>
<dbReference type="PANTHER" id="PTHR13803">
    <property type="entry name" value="SEC24-RELATED PROTEIN"/>
    <property type="match status" value="1"/>
</dbReference>
<sequence length="699" mass="78017">MHRMSSLGAAAPPNTDEIIPEIKALEYTYTRSTFTSAPTKRADLKKTKIPFIISTTILPVNEQPVKRVEVIPRCKDCRAYLNTYSEVIPPGYKWRCSICRVVNDSPSPLHSYGGSLRVFSPSENTENNKRVSTNPILTESILEFVSPSERNTPPPASLMFLVECTSETIEKGIFSAVLHQISESLDYLNDPHERATITIILISSVVELVRLNQPDLIVDRINEVEGALPMLMDTEYTARIKDIKKDILSKMSKIEEYALQCVREPGNNFGLALKLVKHLSHRRAEVFAFLSTPPSLKSGAIIKPSLSLRPCMSFYEHMANSLVESNVSVNIYVLTSKTVEIPALLPLVEKTGGYIKYYPAYIGHYTQDKDALRLDLMQHLSLDNGNNAYCRVRVSNEVAIKKYWGVDVQNDGLIRLSRLSRGKTISFEIDYEDDLVLEGLTVQIATIYTNVIGERIVRILNFTIGLGPTAIDILGLVHGITLKALDAEVAQRGMGIKTVLKMSSEVTECTGLMGTMSVFPNLIHGLIKNKVFKNVSSDLRGITYWALIDEPMKTVDAIIYPTLVRLDTDVNESESDEVILPSPMRLSGNMVGAEGVYYLDCGIIAYVFIGNNSSCNLFEGIQGRASINPQDKKYEKIRNIMDYMVDGRISDPVVYIVQQGGHSFLLEGLQSMLLDDGASPVSASYQEYYNRFVAKEYLK</sequence>
<evidence type="ECO:0008006" key="13">
    <source>
        <dbReference type="Google" id="ProtNLM"/>
    </source>
</evidence>
<dbReference type="GO" id="GO:0000139">
    <property type="term" value="C:Golgi membrane"/>
    <property type="evidence" value="ECO:0007669"/>
    <property type="project" value="UniProtKB-SubCell"/>
</dbReference>
<protein>
    <recommendedName>
        <fullName evidence="13">Protein transporter SEC24</fullName>
    </recommendedName>
</protein>
<dbReference type="GO" id="GO:0000149">
    <property type="term" value="F:SNARE binding"/>
    <property type="evidence" value="ECO:0007669"/>
    <property type="project" value="TreeGrafter"/>
</dbReference>
<dbReference type="AlphaFoldDB" id="I3EJL1"/>
<keyword evidence="5" id="KW-0931">ER-Golgi transport</keyword>
<dbReference type="Gene3D" id="1.20.120.730">
    <property type="entry name" value="Sec23/Sec24 helical domain"/>
    <property type="match status" value="1"/>
</dbReference>
<dbReference type="EMBL" id="GL870876">
    <property type="protein sequence ID" value="EIJ89408.1"/>
    <property type="molecule type" value="Genomic_DNA"/>
</dbReference>
<dbReference type="GO" id="GO:0070971">
    <property type="term" value="C:endoplasmic reticulum exit site"/>
    <property type="evidence" value="ECO:0007669"/>
    <property type="project" value="TreeGrafter"/>
</dbReference>
<dbReference type="Gene3D" id="2.30.30.380">
    <property type="entry name" value="Zn-finger domain of Sec23/24"/>
    <property type="match status" value="1"/>
</dbReference>
<gene>
    <name evidence="11" type="ORF">NEQG_00178</name>
</gene>
<dbReference type="Pfam" id="PF04810">
    <property type="entry name" value="zf-Sec23_Sec24"/>
    <property type="match status" value="1"/>
</dbReference>
<evidence type="ECO:0000313" key="11">
    <source>
        <dbReference type="EMBL" id="EIJ89408.1"/>
    </source>
</evidence>
<comment type="similarity">
    <text evidence="3">Belongs to the SEC23/SEC24 family. SEC24 subfamily.</text>
</comment>